<name>A0A944M703_9GAMM</name>
<dbReference type="Gene3D" id="3.10.450.40">
    <property type="match status" value="2"/>
</dbReference>
<sequence>MFYTNRKSTHFVLPIAFSTFATFLSPGSSAASLDDCLHAASQIKAGDFVKVEFLNPSAEGRPTYEIEVRAANGREWEFMCDAENGMIYEMEQEVESADDPLFKKNAKVTAKQASDTVLELYPGKIEEIEFEIETNGDASYEIDVVDEGGTEFKVEVDAASGKVIEVHVEQWEIGEEADERQ</sequence>
<gene>
    <name evidence="3" type="ORF">KME65_00550</name>
</gene>
<accession>A0A944M703</accession>
<dbReference type="InterPro" id="IPR025711">
    <property type="entry name" value="PepSY"/>
</dbReference>
<feature type="signal peptide" evidence="1">
    <location>
        <begin position="1"/>
        <end position="30"/>
    </location>
</feature>
<dbReference type="EMBL" id="JAHHGM010000001">
    <property type="protein sequence ID" value="MBT2987429.1"/>
    <property type="molecule type" value="Genomic_DNA"/>
</dbReference>
<feature type="chain" id="PRO_5037417779" evidence="1">
    <location>
        <begin position="31"/>
        <end position="181"/>
    </location>
</feature>
<protein>
    <submittedName>
        <fullName evidence="3">PepSY domain-containing protein</fullName>
    </submittedName>
</protein>
<evidence type="ECO:0000256" key="1">
    <source>
        <dbReference type="SAM" id="SignalP"/>
    </source>
</evidence>
<feature type="domain" description="PepSY" evidence="2">
    <location>
        <begin position="107"/>
        <end position="167"/>
    </location>
</feature>
<organism evidence="3 4">
    <name type="scientific">Candidatus Thiodiazotropha taylori</name>
    <dbReference type="NCBI Taxonomy" id="2792791"/>
    <lineage>
        <taxon>Bacteria</taxon>
        <taxon>Pseudomonadati</taxon>
        <taxon>Pseudomonadota</taxon>
        <taxon>Gammaproteobacteria</taxon>
        <taxon>Chromatiales</taxon>
        <taxon>Sedimenticolaceae</taxon>
        <taxon>Candidatus Thiodiazotropha</taxon>
    </lineage>
</organism>
<feature type="domain" description="PepSY" evidence="2">
    <location>
        <begin position="32"/>
        <end position="85"/>
    </location>
</feature>
<keyword evidence="1" id="KW-0732">Signal</keyword>
<evidence type="ECO:0000313" key="4">
    <source>
        <dbReference type="Proteomes" id="UP000770889"/>
    </source>
</evidence>
<comment type="caution">
    <text evidence="3">The sequence shown here is derived from an EMBL/GenBank/DDBJ whole genome shotgun (WGS) entry which is preliminary data.</text>
</comment>
<evidence type="ECO:0000313" key="3">
    <source>
        <dbReference type="EMBL" id="MBT2987429.1"/>
    </source>
</evidence>
<reference evidence="3 4" key="1">
    <citation type="submission" date="2021-05" db="EMBL/GenBank/DDBJ databases">
        <title>Genetic and Functional Diversity in Clade A Lucinid endosymbionts from the Bahamas.</title>
        <authorList>
            <person name="Giani N.M."/>
            <person name="Engel A.S."/>
            <person name="Campbell B.J."/>
        </authorList>
    </citation>
    <scope>NUCLEOTIDE SEQUENCE [LARGE SCALE GENOMIC DNA]</scope>
    <source>
        <strain evidence="3">LUC16012Gg_MoonRockCtena</strain>
    </source>
</reference>
<proteinExistence type="predicted"/>
<dbReference type="AlphaFoldDB" id="A0A944M703"/>
<dbReference type="Proteomes" id="UP000770889">
    <property type="component" value="Unassembled WGS sequence"/>
</dbReference>
<evidence type="ECO:0000259" key="2">
    <source>
        <dbReference type="Pfam" id="PF03413"/>
    </source>
</evidence>
<dbReference type="Pfam" id="PF03413">
    <property type="entry name" value="PepSY"/>
    <property type="match status" value="2"/>
</dbReference>